<evidence type="ECO:0000256" key="2">
    <source>
        <dbReference type="ARBA" id="ARBA00008163"/>
    </source>
</evidence>
<evidence type="ECO:0000256" key="4">
    <source>
        <dbReference type="ARBA" id="ARBA00022692"/>
    </source>
</evidence>
<comment type="subcellular location">
    <subcellularLocation>
        <location evidence="1">Cell outer membrane</location>
        <topology evidence="1">Multi-pass membrane protein</topology>
    </subcellularLocation>
</comment>
<keyword evidence="10" id="KW-1185">Reference proteome</keyword>
<dbReference type="Proteomes" id="UP000238392">
    <property type="component" value="Unassembled WGS sequence"/>
</dbReference>
<protein>
    <submittedName>
        <fullName evidence="9">Long-subunit fatty acid transport protein</fullName>
    </submittedName>
</protein>
<dbReference type="SUPFAM" id="SSF56935">
    <property type="entry name" value="Porins"/>
    <property type="match status" value="1"/>
</dbReference>
<sequence>MNKLLLGTALAAVASSAVYAGGIERTTQSALVLYKDGNYVELSHGQVTPTVSGEGLGIAAGGVAAGTDYDKVAQSYNQTGISAKIDLTDRLSFGLVLDSPFGADIEYDGASLTTELGGTSASAETKAQTFLLKYQFDDHFSGFGGIRRQTASGDITLDGIAYGGPTVVNRSGISLLDSRARSGASGYSVELGESTATGFVVGGAYERKDIALRVAVTYNSAIEHEMDTTEVLPVTAIVGLSGLTPITATINNTTTGTTKVKTPQSWNLEFQSGVAKDTLVFGSIRWVEHSAFKIAPDFFKDNVKKSGLVDLDDTTTYRLGVGRRFTPNFSAQASIAHERSSSDDLKSPLAPTNGYTGISIGGAYKFDGGLELAGGVTYLKLGDAKAATADTARADFSGNTAMGAGIRISYAF</sequence>
<comment type="caution">
    <text evidence="9">The sequence shown here is derived from an EMBL/GenBank/DDBJ whole genome shotgun (WGS) entry which is preliminary data.</text>
</comment>
<dbReference type="RefSeq" id="WP_106263908.1">
    <property type="nucleotide sequence ID" value="NZ_PVTQ01000005.1"/>
</dbReference>
<reference evidence="9 10" key="1">
    <citation type="submission" date="2018-03" db="EMBL/GenBank/DDBJ databases">
        <title>Genomic Encyclopedia of Archaeal and Bacterial Type Strains, Phase II (KMG-II): from individual species to whole genera.</title>
        <authorList>
            <person name="Goeker M."/>
        </authorList>
    </citation>
    <scope>NUCLEOTIDE SEQUENCE [LARGE SCALE GENOMIC DNA]</scope>
    <source>
        <strain evidence="9 10">DSM 100212</strain>
    </source>
</reference>
<keyword evidence="7" id="KW-0998">Cell outer membrane</keyword>
<comment type="similarity">
    <text evidence="2">Belongs to the OmpP1/FadL family.</text>
</comment>
<evidence type="ECO:0000256" key="1">
    <source>
        <dbReference type="ARBA" id="ARBA00004571"/>
    </source>
</evidence>
<dbReference type="AlphaFoldDB" id="A0A2T0WTQ8"/>
<dbReference type="Pfam" id="PF03349">
    <property type="entry name" value="Toluene_X"/>
    <property type="match status" value="1"/>
</dbReference>
<evidence type="ECO:0000256" key="6">
    <source>
        <dbReference type="ARBA" id="ARBA00023136"/>
    </source>
</evidence>
<keyword evidence="4" id="KW-0812">Transmembrane</keyword>
<dbReference type="InterPro" id="IPR005017">
    <property type="entry name" value="OMPP1/FadL/TodX"/>
</dbReference>
<dbReference type="GO" id="GO:0015483">
    <property type="term" value="F:long-chain fatty acid transporting porin activity"/>
    <property type="evidence" value="ECO:0007669"/>
    <property type="project" value="TreeGrafter"/>
</dbReference>
<dbReference type="Gene3D" id="2.40.160.60">
    <property type="entry name" value="Outer membrane protein transport protein (OMPP1/FadL/TodX)"/>
    <property type="match status" value="1"/>
</dbReference>
<proteinExistence type="inferred from homology"/>
<evidence type="ECO:0000256" key="3">
    <source>
        <dbReference type="ARBA" id="ARBA00022452"/>
    </source>
</evidence>
<keyword evidence="3" id="KW-1134">Transmembrane beta strand</keyword>
<keyword evidence="5 8" id="KW-0732">Signal</keyword>
<evidence type="ECO:0000313" key="9">
    <source>
        <dbReference type="EMBL" id="PRY90083.1"/>
    </source>
</evidence>
<evidence type="ECO:0000313" key="10">
    <source>
        <dbReference type="Proteomes" id="UP000238392"/>
    </source>
</evidence>
<gene>
    <name evidence="9" type="ORF">CLV74_10562</name>
</gene>
<dbReference type="EMBL" id="PVTQ01000005">
    <property type="protein sequence ID" value="PRY90083.1"/>
    <property type="molecule type" value="Genomic_DNA"/>
</dbReference>
<accession>A0A2T0WTQ8</accession>
<feature type="chain" id="PRO_5015431724" evidence="8">
    <location>
        <begin position="21"/>
        <end position="412"/>
    </location>
</feature>
<dbReference type="GO" id="GO:0009279">
    <property type="term" value="C:cell outer membrane"/>
    <property type="evidence" value="ECO:0007669"/>
    <property type="project" value="UniProtKB-SubCell"/>
</dbReference>
<organism evidence="9 10">
    <name type="scientific">Donghicola tyrosinivorans</name>
    <dbReference type="NCBI Taxonomy" id="1652492"/>
    <lineage>
        <taxon>Bacteria</taxon>
        <taxon>Pseudomonadati</taxon>
        <taxon>Pseudomonadota</taxon>
        <taxon>Alphaproteobacteria</taxon>
        <taxon>Rhodobacterales</taxon>
        <taxon>Roseobacteraceae</taxon>
        <taxon>Donghicola</taxon>
    </lineage>
</organism>
<evidence type="ECO:0000256" key="7">
    <source>
        <dbReference type="ARBA" id="ARBA00023237"/>
    </source>
</evidence>
<feature type="signal peptide" evidence="8">
    <location>
        <begin position="1"/>
        <end position="20"/>
    </location>
</feature>
<evidence type="ECO:0000256" key="8">
    <source>
        <dbReference type="SAM" id="SignalP"/>
    </source>
</evidence>
<dbReference type="OrthoDB" id="6679728at2"/>
<dbReference type="PANTHER" id="PTHR35093">
    <property type="entry name" value="OUTER MEMBRANE PROTEIN NMB0088-RELATED"/>
    <property type="match status" value="1"/>
</dbReference>
<keyword evidence="6" id="KW-0472">Membrane</keyword>
<dbReference type="PANTHER" id="PTHR35093:SF8">
    <property type="entry name" value="OUTER MEMBRANE PROTEIN NMB0088-RELATED"/>
    <property type="match status" value="1"/>
</dbReference>
<name>A0A2T0WTQ8_9RHOB</name>
<evidence type="ECO:0000256" key="5">
    <source>
        <dbReference type="ARBA" id="ARBA00022729"/>
    </source>
</evidence>